<name>A0A0E9VE39_ANGAN</name>
<proteinExistence type="predicted"/>
<protein>
    <submittedName>
        <fullName evidence="1">Uncharacterized protein</fullName>
    </submittedName>
</protein>
<organism evidence="1">
    <name type="scientific">Anguilla anguilla</name>
    <name type="common">European freshwater eel</name>
    <name type="synonym">Muraena anguilla</name>
    <dbReference type="NCBI Taxonomy" id="7936"/>
    <lineage>
        <taxon>Eukaryota</taxon>
        <taxon>Metazoa</taxon>
        <taxon>Chordata</taxon>
        <taxon>Craniata</taxon>
        <taxon>Vertebrata</taxon>
        <taxon>Euteleostomi</taxon>
        <taxon>Actinopterygii</taxon>
        <taxon>Neopterygii</taxon>
        <taxon>Teleostei</taxon>
        <taxon>Anguilliformes</taxon>
        <taxon>Anguillidae</taxon>
        <taxon>Anguilla</taxon>
    </lineage>
</organism>
<accession>A0A0E9VE39</accession>
<reference evidence="1" key="1">
    <citation type="submission" date="2014-11" db="EMBL/GenBank/DDBJ databases">
        <authorList>
            <person name="Amaro Gonzalez C."/>
        </authorList>
    </citation>
    <scope>NUCLEOTIDE SEQUENCE</scope>
</reference>
<dbReference type="AlphaFoldDB" id="A0A0E9VE39"/>
<reference evidence="1" key="2">
    <citation type="journal article" date="2015" name="Fish Shellfish Immunol.">
        <title>Early steps in the European eel (Anguilla anguilla)-Vibrio vulnificus interaction in the gills: Role of the RtxA13 toxin.</title>
        <authorList>
            <person name="Callol A."/>
            <person name="Pajuelo D."/>
            <person name="Ebbesson L."/>
            <person name="Teles M."/>
            <person name="MacKenzie S."/>
            <person name="Amaro C."/>
        </authorList>
    </citation>
    <scope>NUCLEOTIDE SEQUENCE</scope>
</reference>
<evidence type="ECO:0000313" key="1">
    <source>
        <dbReference type="EMBL" id="JAH76317.1"/>
    </source>
</evidence>
<sequence length="20" mass="2382">MYTYSVRVDLSQNILLCDFT</sequence>
<dbReference type="EMBL" id="GBXM01032260">
    <property type="protein sequence ID" value="JAH76317.1"/>
    <property type="molecule type" value="Transcribed_RNA"/>
</dbReference>